<comment type="caution">
    <text evidence="2">The sequence shown here is derived from an EMBL/GenBank/DDBJ whole genome shotgun (WGS) entry which is preliminary data.</text>
</comment>
<reference evidence="3" key="1">
    <citation type="submission" date="2024-04" db="EMBL/GenBank/DDBJ databases">
        <title>Salinicola lusitanus LLJ914,a marine bacterium isolated from the Okinawa Trough.</title>
        <authorList>
            <person name="Li J."/>
        </authorList>
    </citation>
    <scope>NUCLEOTIDE SEQUENCE [LARGE SCALE GENOMIC DNA]</scope>
</reference>
<organism evidence="2 3">
    <name type="scientific">Mugilogobius chulae</name>
    <name type="common">yellowstripe goby</name>
    <dbReference type="NCBI Taxonomy" id="88201"/>
    <lineage>
        <taxon>Eukaryota</taxon>
        <taxon>Metazoa</taxon>
        <taxon>Chordata</taxon>
        <taxon>Craniata</taxon>
        <taxon>Vertebrata</taxon>
        <taxon>Euteleostomi</taxon>
        <taxon>Actinopterygii</taxon>
        <taxon>Neopterygii</taxon>
        <taxon>Teleostei</taxon>
        <taxon>Neoteleostei</taxon>
        <taxon>Acanthomorphata</taxon>
        <taxon>Gobiaria</taxon>
        <taxon>Gobiiformes</taxon>
        <taxon>Gobioidei</taxon>
        <taxon>Gobiidae</taxon>
        <taxon>Gobionellinae</taxon>
        <taxon>Mugilogobius</taxon>
    </lineage>
</organism>
<feature type="region of interest" description="Disordered" evidence="1">
    <location>
        <begin position="169"/>
        <end position="198"/>
    </location>
</feature>
<proteinExistence type="predicted"/>
<protein>
    <submittedName>
        <fullName evidence="2">Uncharacterized protein</fullName>
    </submittedName>
</protein>
<evidence type="ECO:0000313" key="3">
    <source>
        <dbReference type="Proteomes" id="UP001460270"/>
    </source>
</evidence>
<gene>
    <name evidence="2" type="ORF">WMY93_029543</name>
</gene>
<evidence type="ECO:0000313" key="2">
    <source>
        <dbReference type="EMBL" id="KAK7881134.1"/>
    </source>
</evidence>
<sequence length="424" mass="47932">MRPTEEIQPSEEEIELSEEEIQATEEIQPSVEEIESSEEEIRTSEEDFRPSEEEIRTSEEENQPTEQIQSSVEEIEQIEVIPSSEAIRALFQQEVGPTLVFISLCEVLLQTDPEDKCENQNQTLSLNYASVSNSQILKETEMFCQSRDMTTPESDYECSPEQPEVFHQVETGSEEQSVHETGSEEQSVHETGSEEQSVLETQCEEAQVTDLISLSKVFSNIQIGSEEQILCKTPDIPSSPSAEVVFEDSPEKAPAPDGPKVFKEADILPPMSDQECQVPSSETHVIRVSTEQEEHNSPPQILDGPPVSHFLIQALVRKLIQKSYFKSEDQAKIVSFLLEQTKDKILNQDIPISVQNMRAVAKTAAKHLMKEIKLQKMHPNADDEVFQEAMLKHLNTRLSNFLFGPKKRGLSRLFSAVRDLFHST</sequence>
<feature type="compositionally biased region" description="Basic and acidic residues" evidence="1">
    <location>
        <begin position="176"/>
        <end position="192"/>
    </location>
</feature>
<feature type="region of interest" description="Disordered" evidence="1">
    <location>
        <begin position="1"/>
        <end position="71"/>
    </location>
</feature>
<accession>A0AAW0MW44</accession>
<feature type="compositionally biased region" description="Acidic residues" evidence="1">
    <location>
        <begin position="8"/>
        <end position="23"/>
    </location>
</feature>
<name>A0AAW0MW44_9GOBI</name>
<dbReference type="EMBL" id="JBBPFD010000022">
    <property type="protein sequence ID" value="KAK7881134.1"/>
    <property type="molecule type" value="Genomic_DNA"/>
</dbReference>
<dbReference type="Proteomes" id="UP001460270">
    <property type="component" value="Unassembled WGS sequence"/>
</dbReference>
<feature type="compositionally biased region" description="Basic and acidic residues" evidence="1">
    <location>
        <begin position="39"/>
        <end position="59"/>
    </location>
</feature>
<keyword evidence="3" id="KW-1185">Reference proteome</keyword>
<dbReference type="AlphaFoldDB" id="A0AAW0MW44"/>
<evidence type="ECO:0000256" key="1">
    <source>
        <dbReference type="SAM" id="MobiDB-lite"/>
    </source>
</evidence>